<keyword evidence="3" id="KW-1185">Reference proteome</keyword>
<name>A0AA36E4T8_LACSI</name>
<dbReference type="Proteomes" id="UP001177003">
    <property type="component" value="Chromosome 4"/>
</dbReference>
<protein>
    <submittedName>
        <fullName evidence="2">Uncharacterized protein</fullName>
    </submittedName>
</protein>
<evidence type="ECO:0000313" key="3">
    <source>
        <dbReference type="Proteomes" id="UP001177003"/>
    </source>
</evidence>
<organism evidence="2 3">
    <name type="scientific">Lactuca saligna</name>
    <name type="common">Willowleaf lettuce</name>
    <dbReference type="NCBI Taxonomy" id="75948"/>
    <lineage>
        <taxon>Eukaryota</taxon>
        <taxon>Viridiplantae</taxon>
        <taxon>Streptophyta</taxon>
        <taxon>Embryophyta</taxon>
        <taxon>Tracheophyta</taxon>
        <taxon>Spermatophyta</taxon>
        <taxon>Magnoliopsida</taxon>
        <taxon>eudicotyledons</taxon>
        <taxon>Gunneridae</taxon>
        <taxon>Pentapetalae</taxon>
        <taxon>asterids</taxon>
        <taxon>campanulids</taxon>
        <taxon>Asterales</taxon>
        <taxon>Asteraceae</taxon>
        <taxon>Cichorioideae</taxon>
        <taxon>Cichorieae</taxon>
        <taxon>Lactucinae</taxon>
        <taxon>Lactuca</taxon>
    </lineage>
</organism>
<gene>
    <name evidence="2" type="ORF">LSALG_LOCUS21789</name>
</gene>
<dbReference type="EMBL" id="OX465080">
    <property type="protein sequence ID" value="CAI9282132.1"/>
    <property type="molecule type" value="Genomic_DNA"/>
</dbReference>
<evidence type="ECO:0000313" key="2">
    <source>
        <dbReference type="EMBL" id="CAI9282132.1"/>
    </source>
</evidence>
<feature type="region of interest" description="Disordered" evidence="1">
    <location>
        <begin position="50"/>
        <end position="104"/>
    </location>
</feature>
<proteinExistence type="predicted"/>
<accession>A0AA36E4T8</accession>
<reference evidence="2" key="1">
    <citation type="submission" date="2023-04" db="EMBL/GenBank/DDBJ databases">
        <authorList>
            <person name="Vijverberg K."/>
            <person name="Xiong W."/>
            <person name="Schranz E."/>
        </authorList>
    </citation>
    <scope>NUCLEOTIDE SEQUENCE</scope>
</reference>
<evidence type="ECO:0000256" key="1">
    <source>
        <dbReference type="SAM" id="MobiDB-lite"/>
    </source>
</evidence>
<sequence>MNLLLSFIYIKPFGCLLQRGQRRHDHQELIHGGYVGMFFSSSLRGRLGGTALPSNGGGRVRSMNAEAPTPIDTNFIEDEELYEGDDTYEDEELLEEDPDDEQTG</sequence>
<dbReference type="AlphaFoldDB" id="A0AA36E4T8"/>
<feature type="compositionally biased region" description="Acidic residues" evidence="1">
    <location>
        <begin position="75"/>
        <end position="104"/>
    </location>
</feature>